<dbReference type="PANTHER" id="PTHR33112:SF8">
    <property type="entry name" value="HETEROKARYON INCOMPATIBILITY DOMAIN-CONTAINING PROTEIN"/>
    <property type="match status" value="1"/>
</dbReference>
<proteinExistence type="predicted"/>
<evidence type="ECO:0000259" key="1">
    <source>
        <dbReference type="Pfam" id="PF06985"/>
    </source>
</evidence>
<gene>
    <name evidence="2" type="ORF">BT63DRAFT_376517</name>
</gene>
<dbReference type="OrthoDB" id="3486565at2759"/>
<dbReference type="Pfam" id="PF06985">
    <property type="entry name" value="HET"/>
    <property type="match status" value="1"/>
</dbReference>
<organism evidence="2 3">
    <name type="scientific">Microthyrium microscopicum</name>
    <dbReference type="NCBI Taxonomy" id="703497"/>
    <lineage>
        <taxon>Eukaryota</taxon>
        <taxon>Fungi</taxon>
        <taxon>Dikarya</taxon>
        <taxon>Ascomycota</taxon>
        <taxon>Pezizomycotina</taxon>
        <taxon>Dothideomycetes</taxon>
        <taxon>Dothideomycetes incertae sedis</taxon>
        <taxon>Microthyriales</taxon>
        <taxon>Microthyriaceae</taxon>
        <taxon>Microthyrium</taxon>
    </lineage>
</organism>
<keyword evidence="3" id="KW-1185">Reference proteome</keyword>
<dbReference type="AlphaFoldDB" id="A0A6A6U1P8"/>
<dbReference type="InterPro" id="IPR010730">
    <property type="entry name" value="HET"/>
</dbReference>
<dbReference type="Proteomes" id="UP000799302">
    <property type="component" value="Unassembled WGS sequence"/>
</dbReference>
<accession>A0A6A6U1P8</accession>
<protein>
    <submittedName>
        <fullName evidence="2">HET-domain-containing protein</fullName>
    </submittedName>
</protein>
<feature type="domain" description="Heterokaryon incompatibility" evidence="1">
    <location>
        <begin position="56"/>
        <end position="201"/>
    </location>
</feature>
<reference evidence="2" key="1">
    <citation type="journal article" date="2020" name="Stud. Mycol.">
        <title>101 Dothideomycetes genomes: a test case for predicting lifestyles and emergence of pathogens.</title>
        <authorList>
            <person name="Haridas S."/>
            <person name="Albert R."/>
            <person name="Binder M."/>
            <person name="Bloem J."/>
            <person name="Labutti K."/>
            <person name="Salamov A."/>
            <person name="Andreopoulos B."/>
            <person name="Baker S."/>
            <person name="Barry K."/>
            <person name="Bills G."/>
            <person name="Bluhm B."/>
            <person name="Cannon C."/>
            <person name="Castanera R."/>
            <person name="Culley D."/>
            <person name="Daum C."/>
            <person name="Ezra D."/>
            <person name="Gonzalez J."/>
            <person name="Henrissat B."/>
            <person name="Kuo A."/>
            <person name="Liang C."/>
            <person name="Lipzen A."/>
            <person name="Lutzoni F."/>
            <person name="Magnuson J."/>
            <person name="Mondo S."/>
            <person name="Nolan M."/>
            <person name="Ohm R."/>
            <person name="Pangilinan J."/>
            <person name="Park H.-J."/>
            <person name="Ramirez L."/>
            <person name="Alfaro M."/>
            <person name="Sun H."/>
            <person name="Tritt A."/>
            <person name="Yoshinaga Y."/>
            <person name="Zwiers L.-H."/>
            <person name="Turgeon B."/>
            <person name="Goodwin S."/>
            <person name="Spatafora J."/>
            <person name="Crous P."/>
            <person name="Grigoriev I."/>
        </authorList>
    </citation>
    <scope>NUCLEOTIDE SEQUENCE</scope>
    <source>
        <strain evidence="2">CBS 115976</strain>
    </source>
</reference>
<dbReference type="PANTHER" id="PTHR33112">
    <property type="entry name" value="DOMAIN PROTEIN, PUTATIVE-RELATED"/>
    <property type="match status" value="1"/>
</dbReference>
<evidence type="ECO:0000313" key="3">
    <source>
        <dbReference type="Proteomes" id="UP000799302"/>
    </source>
</evidence>
<sequence>MALAQYWLNECSSKHELCNSHVDSSFMPTRMLYVGATKSDYVRLHCSNVQDRGTKYCTLSHTWGGVKDALTLLSTNLTTLQQGISLSSLPKTFRDAVTIVQALNIQYLWIDSICIMQDSVEDWTSEAALMGSVYANSACTIMASAAKGPHDGLFAYRDPLAFFACKVAGSLETGTFASCGSTSAVLLGQSHLNSRGWIKQERILSPRMLNFETSGISWSCLHGTATENERDDDARDCSLRELEMYAQTGSLDDKLFLDRFDRYWKNLISLYSYCEFTNLSDKLIALSAIVQRLQKASGYMYFAGMWSPTLMGDLLWSSPYFKPRPSEYRAPSWSWASIEGWISFPNTEVTNSPRTEPMAKFLSCECTTHPLDIFKTGKVLDAQLRLSAKLRPWKTGLGKIFNSSHDLLLREKSIGEVKPDCVALDLQDIHLKNLYLCPLEKYVCRSGQTDDGSYMSIKGLAVLPHAGGSNHYERIGTFALHSTYHYTWADAESLLDSYPTQDIVLR</sequence>
<dbReference type="EMBL" id="MU004239">
    <property type="protein sequence ID" value="KAF2666219.1"/>
    <property type="molecule type" value="Genomic_DNA"/>
</dbReference>
<evidence type="ECO:0000313" key="2">
    <source>
        <dbReference type="EMBL" id="KAF2666219.1"/>
    </source>
</evidence>
<name>A0A6A6U1P8_9PEZI</name>